<dbReference type="PROSITE" id="PS51257">
    <property type="entry name" value="PROKAR_LIPOPROTEIN"/>
    <property type="match status" value="1"/>
</dbReference>
<name>A0A024BXT6_HELPX</name>
<evidence type="ECO:0000313" key="2">
    <source>
        <dbReference type="Proteomes" id="UP000267086"/>
    </source>
</evidence>
<accession>A0A024BXT6</accession>
<evidence type="ECO:0008006" key="3">
    <source>
        <dbReference type="Google" id="ProtNLM"/>
    </source>
</evidence>
<dbReference type="Proteomes" id="UP000267086">
    <property type="component" value="Unassembled WGS sequence"/>
</dbReference>
<dbReference type="EMBL" id="QEGO01000001">
    <property type="protein sequence ID" value="RKV32390.1"/>
    <property type="molecule type" value="Genomic_DNA"/>
</dbReference>
<sequence>MKTIKNGIMIGTLGALLLSGCSSFDTQRFACLPKDHSSKDASTKKEVQYTPKGFFDPYSSNLNHWDSTF</sequence>
<dbReference type="AlphaFoldDB" id="A0A024BXT6"/>
<proteinExistence type="predicted"/>
<gene>
    <name evidence="1" type="ORF">DD751_00655</name>
</gene>
<evidence type="ECO:0000313" key="1">
    <source>
        <dbReference type="EMBL" id="RKV32390.1"/>
    </source>
</evidence>
<comment type="caution">
    <text evidence="1">The sequence shown here is derived from an EMBL/GenBank/DDBJ whole genome shotgun (WGS) entry which is preliminary data.</text>
</comment>
<reference evidence="1 2" key="1">
    <citation type="submission" date="2018-04" db="EMBL/GenBank/DDBJ databases">
        <title>Complete genome sequences of Helicobacter pylori.</title>
        <authorList>
            <person name="Palau M."/>
            <person name="Minana-Galbis D."/>
        </authorList>
    </citation>
    <scope>NUCLEOTIDE SEQUENCE [LARGE SCALE GENOMIC DNA]</scope>
    <source>
        <strain evidence="1 2">B712A</strain>
    </source>
</reference>
<organism evidence="1 2">
    <name type="scientific">Helicobacter pylori</name>
    <name type="common">Campylobacter pylori</name>
    <dbReference type="NCBI Taxonomy" id="210"/>
    <lineage>
        <taxon>Bacteria</taxon>
        <taxon>Pseudomonadati</taxon>
        <taxon>Campylobacterota</taxon>
        <taxon>Epsilonproteobacteria</taxon>
        <taxon>Campylobacterales</taxon>
        <taxon>Helicobacteraceae</taxon>
        <taxon>Helicobacter</taxon>
    </lineage>
</organism>
<dbReference type="RefSeq" id="WP_000849022.1">
    <property type="nucleotide sequence ID" value="NZ_BSMG01000002.1"/>
</dbReference>
<protein>
    <recommendedName>
        <fullName evidence="3">Lipoprotein</fullName>
    </recommendedName>
</protein>